<evidence type="ECO:0000313" key="2">
    <source>
        <dbReference type="EMBL" id="CAD9453479.1"/>
    </source>
</evidence>
<sequence length="147" mass="16019">MVPYDQSRQYGQPWSATPAQRHARQSGGSLQQPGQAPPQRLGQGPAYGETAHRIWAQARLAAAEAKLEVVQDVGMARLQLAEAKLGVVQVHAEQAHASEQPPGQEQQQAGWLGGMFDSLISSLWRPYNPSANPQSAALEPHDLRQRV</sequence>
<proteinExistence type="predicted"/>
<organism evidence="2">
    <name type="scientific">Haptolina brevifila</name>
    <dbReference type="NCBI Taxonomy" id="156173"/>
    <lineage>
        <taxon>Eukaryota</taxon>
        <taxon>Haptista</taxon>
        <taxon>Haptophyta</taxon>
        <taxon>Prymnesiophyceae</taxon>
        <taxon>Prymnesiales</taxon>
        <taxon>Prymnesiaceae</taxon>
        <taxon>Haptolina</taxon>
    </lineage>
</organism>
<reference evidence="2" key="1">
    <citation type="submission" date="2021-01" db="EMBL/GenBank/DDBJ databases">
        <authorList>
            <person name="Corre E."/>
            <person name="Pelletier E."/>
            <person name="Niang G."/>
            <person name="Scheremetjew M."/>
            <person name="Finn R."/>
            <person name="Kale V."/>
            <person name="Holt S."/>
            <person name="Cochrane G."/>
            <person name="Meng A."/>
            <person name="Brown T."/>
            <person name="Cohen L."/>
        </authorList>
    </citation>
    <scope>NUCLEOTIDE SEQUENCE</scope>
    <source>
        <strain evidence="2">UTEX LB 985</strain>
    </source>
</reference>
<dbReference type="AlphaFoldDB" id="A0A7S2GKB8"/>
<protein>
    <submittedName>
        <fullName evidence="2">Uncharacterized protein</fullName>
    </submittedName>
</protein>
<accession>A0A7S2GKB8</accession>
<name>A0A7S2GKB8_9EUKA</name>
<feature type="region of interest" description="Disordered" evidence="1">
    <location>
        <begin position="1"/>
        <end position="48"/>
    </location>
</feature>
<feature type="compositionally biased region" description="Polar residues" evidence="1">
    <location>
        <begin position="1"/>
        <end position="18"/>
    </location>
</feature>
<gene>
    <name evidence="2" type="ORF">CBRE1094_LOCUS16968</name>
</gene>
<evidence type="ECO:0000256" key="1">
    <source>
        <dbReference type="SAM" id="MobiDB-lite"/>
    </source>
</evidence>
<dbReference type="EMBL" id="HBGU01031013">
    <property type="protein sequence ID" value="CAD9453479.1"/>
    <property type="molecule type" value="Transcribed_RNA"/>
</dbReference>